<name>A0ABS8VZD2_DATST</name>
<proteinExistence type="predicted"/>
<accession>A0ABS8VZD2</accession>
<feature type="non-terminal residue" evidence="1">
    <location>
        <position position="1"/>
    </location>
</feature>
<comment type="caution">
    <text evidence="1">The sequence shown here is derived from an EMBL/GenBank/DDBJ whole genome shotgun (WGS) entry which is preliminary data.</text>
</comment>
<protein>
    <submittedName>
        <fullName evidence="1">Uncharacterized protein</fullName>
    </submittedName>
</protein>
<evidence type="ECO:0000313" key="1">
    <source>
        <dbReference type="EMBL" id="MCE2055372.1"/>
    </source>
</evidence>
<dbReference type="EMBL" id="JACEIK010006266">
    <property type="protein sequence ID" value="MCE2055372.1"/>
    <property type="molecule type" value="Genomic_DNA"/>
</dbReference>
<gene>
    <name evidence="1" type="ORF">HAX54_042490</name>
</gene>
<reference evidence="1 2" key="1">
    <citation type="journal article" date="2021" name="BMC Genomics">
        <title>Datura genome reveals duplications of psychoactive alkaloid biosynthetic genes and high mutation rate following tissue culture.</title>
        <authorList>
            <person name="Rajewski A."/>
            <person name="Carter-House D."/>
            <person name="Stajich J."/>
            <person name="Litt A."/>
        </authorList>
    </citation>
    <scope>NUCLEOTIDE SEQUENCE [LARGE SCALE GENOMIC DNA]</scope>
    <source>
        <strain evidence="1">AR-01</strain>
    </source>
</reference>
<dbReference type="Proteomes" id="UP000823775">
    <property type="component" value="Unassembled WGS sequence"/>
</dbReference>
<sequence>ERRLQILSPFFGHNQSLSCCGTSDFFLQKPESSPSAIPIYPSSCEVPDPFLKFLPEPVDIRSSSNGLLCCQGRARDKAF</sequence>
<organism evidence="1 2">
    <name type="scientific">Datura stramonium</name>
    <name type="common">Jimsonweed</name>
    <name type="synonym">Common thornapple</name>
    <dbReference type="NCBI Taxonomy" id="4076"/>
    <lineage>
        <taxon>Eukaryota</taxon>
        <taxon>Viridiplantae</taxon>
        <taxon>Streptophyta</taxon>
        <taxon>Embryophyta</taxon>
        <taxon>Tracheophyta</taxon>
        <taxon>Spermatophyta</taxon>
        <taxon>Magnoliopsida</taxon>
        <taxon>eudicotyledons</taxon>
        <taxon>Gunneridae</taxon>
        <taxon>Pentapetalae</taxon>
        <taxon>asterids</taxon>
        <taxon>lamiids</taxon>
        <taxon>Solanales</taxon>
        <taxon>Solanaceae</taxon>
        <taxon>Solanoideae</taxon>
        <taxon>Datureae</taxon>
        <taxon>Datura</taxon>
    </lineage>
</organism>
<evidence type="ECO:0000313" key="2">
    <source>
        <dbReference type="Proteomes" id="UP000823775"/>
    </source>
</evidence>
<keyword evidence="2" id="KW-1185">Reference proteome</keyword>